<evidence type="ECO:0000256" key="4">
    <source>
        <dbReference type="ARBA" id="ARBA00023284"/>
    </source>
</evidence>
<evidence type="ECO:0000256" key="3">
    <source>
        <dbReference type="ARBA" id="ARBA00023157"/>
    </source>
</evidence>
<dbReference type="InterPro" id="IPR013766">
    <property type="entry name" value="Thioredoxin_domain"/>
</dbReference>
<feature type="signal peptide" evidence="5">
    <location>
        <begin position="1"/>
        <end position="20"/>
    </location>
</feature>
<evidence type="ECO:0000259" key="6">
    <source>
        <dbReference type="PROSITE" id="PS51352"/>
    </source>
</evidence>
<dbReference type="Gene3D" id="3.40.30.10">
    <property type="entry name" value="Glutaredoxin"/>
    <property type="match status" value="1"/>
</dbReference>
<reference evidence="7 8" key="1">
    <citation type="submission" date="2016-02" db="EMBL/GenBank/DDBJ databases">
        <authorList>
            <person name="Wen L."/>
            <person name="He K."/>
            <person name="Yang H."/>
        </authorList>
    </citation>
    <scope>NUCLEOTIDE SEQUENCE [LARGE SCALE GENOMIC DNA]</scope>
    <source>
        <strain evidence="7 8">KLE1704</strain>
    </source>
</reference>
<dbReference type="Proteomes" id="UP000070319">
    <property type="component" value="Unassembled WGS sequence"/>
</dbReference>
<evidence type="ECO:0000256" key="2">
    <source>
        <dbReference type="ARBA" id="ARBA00022748"/>
    </source>
</evidence>
<dbReference type="GO" id="GO:0030313">
    <property type="term" value="C:cell envelope"/>
    <property type="evidence" value="ECO:0007669"/>
    <property type="project" value="UniProtKB-SubCell"/>
</dbReference>
<dbReference type="PATRIC" id="fig|329854.7.peg.3619"/>
<dbReference type="SUPFAM" id="SSF52833">
    <property type="entry name" value="Thioredoxin-like"/>
    <property type="match status" value="1"/>
</dbReference>
<feature type="domain" description="Thioredoxin" evidence="6">
    <location>
        <begin position="544"/>
        <end position="695"/>
    </location>
</feature>
<feature type="chain" id="PRO_5007487048" evidence="5">
    <location>
        <begin position="21"/>
        <end position="695"/>
    </location>
</feature>
<dbReference type="InterPro" id="IPR050553">
    <property type="entry name" value="Thioredoxin_ResA/DsbE_sf"/>
</dbReference>
<comment type="subcellular location">
    <subcellularLocation>
        <location evidence="1">Cell envelope</location>
    </subcellularLocation>
</comment>
<keyword evidence="5" id="KW-0732">Signal</keyword>
<dbReference type="AlphaFoldDB" id="A0A139L1W1"/>
<gene>
    <name evidence="7" type="ORF">HMPREF2531_03553</name>
</gene>
<name>A0A139L1W1_9BACE</name>
<evidence type="ECO:0000313" key="7">
    <source>
        <dbReference type="EMBL" id="KXT45406.1"/>
    </source>
</evidence>
<proteinExistence type="predicted"/>
<dbReference type="Pfam" id="PF13905">
    <property type="entry name" value="Thioredoxin_8"/>
    <property type="match status" value="1"/>
</dbReference>
<evidence type="ECO:0000256" key="5">
    <source>
        <dbReference type="SAM" id="SignalP"/>
    </source>
</evidence>
<dbReference type="PROSITE" id="PS51352">
    <property type="entry name" value="THIOREDOXIN_2"/>
    <property type="match status" value="1"/>
</dbReference>
<dbReference type="PANTHER" id="PTHR42852:SF6">
    <property type="entry name" value="THIOL:DISULFIDE INTERCHANGE PROTEIN DSBE"/>
    <property type="match status" value="1"/>
</dbReference>
<dbReference type="CDD" id="cd02966">
    <property type="entry name" value="TlpA_like_family"/>
    <property type="match status" value="1"/>
</dbReference>
<protein>
    <submittedName>
        <fullName evidence="7">Redoxin family protein</fullName>
    </submittedName>
</protein>
<dbReference type="InterPro" id="IPR036249">
    <property type="entry name" value="Thioredoxin-like_sf"/>
</dbReference>
<dbReference type="PANTHER" id="PTHR42852">
    <property type="entry name" value="THIOL:DISULFIDE INTERCHANGE PROTEIN DSBE"/>
    <property type="match status" value="1"/>
</dbReference>
<keyword evidence="3" id="KW-1015">Disulfide bond</keyword>
<evidence type="ECO:0000256" key="1">
    <source>
        <dbReference type="ARBA" id="ARBA00004196"/>
    </source>
</evidence>
<keyword evidence="2" id="KW-0201">Cytochrome c-type biogenesis</keyword>
<dbReference type="EMBL" id="LTDF01000137">
    <property type="protein sequence ID" value="KXT45406.1"/>
    <property type="molecule type" value="Genomic_DNA"/>
</dbReference>
<comment type="caution">
    <text evidence="7">The sequence shown here is derived from an EMBL/GenBank/DDBJ whole genome shotgun (WGS) entry which is preliminary data.</text>
</comment>
<keyword evidence="4" id="KW-0676">Redox-active center</keyword>
<dbReference type="GO" id="GO:0017004">
    <property type="term" value="P:cytochrome complex assembly"/>
    <property type="evidence" value="ECO:0007669"/>
    <property type="project" value="UniProtKB-KW"/>
</dbReference>
<sequence>MSLMKKLLFLLCLLSWSALNAQKTINRPPFIAKATETIEIAAVHLSDTATVIDVDAKFTPKYWIRIAPATCLVADNGERYQVRQGVGIELGQEFWMPESGEATFSLIFPPLPPSVKSFDFVEGEGERDFNLFGISLTGKLPKLQLPKGLEKAGKMTAVALPTPEIKEGTAIISGRILDYKPSFRMKAELHSADFLSPYGQKNTELELDEVGNFHTEISVSHPSVAYLSVGGSVVSFLLSPGGETKVTVNLREMTRASSRLQKDTKAEGKKVYFEGLNAGLNTEMNSGLEIPLCSVELKDLYDMTPDQYKAYCMRKYEEADNVIRANKKISAAYAELLTVLNKDALYGLLCGYDYQLLQAYAQQKGLSLRDAGKEYLSKKTSDGYFDFLSKLDYINSPKSVYCFNYSGMVRNTVYIHLPSVKTVGIFDYLLDSSKVSPEDKEAMKKYRDNPSSQDASIMRVLRDKYDNLFQECGKVALEANQKAVGELIGGKGIYHDVQTAMQCASKLEDFMPLSEDDFATLRTIENPYFLNQLTAMNTELLQKIEENKKKRSFMVRTLPEDVKDDALFEAIVDSFKGKVVLVDFWATWCGPCKMAMKMMKPMKEELIDKDIVYVFIAGENSPETTWNNMIPDIHGEHYRLTNAQWAAICDKFEVRGVPTYLVLDRAGKQTYRSVGFPGTDTVKGELLKALNSSAD</sequence>
<accession>A0A139L1W1</accession>
<evidence type="ECO:0000313" key="8">
    <source>
        <dbReference type="Proteomes" id="UP000070319"/>
    </source>
</evidence>
<dbReference type="InterPro" id="IPR012336">
    <property type="entry name" value="Thioredoxin-like_fold"/>
</dbReference>
<organism evidence="7">
    <name type="scientific">Bacteroides intestinalis</name>
    <dbReference type="NCBI Taxonomy" id="329854"/>
    <lineage>
        <taxon>Bacteria</taxon>
        <taxon>Pseudomonadati</taxon>
        <taxon>Bacteroidota</taxon>
        <taxon>Bacteroidia</taxon>
        <taxon>Bacteroidales</taxon>
        <taxon>Bacteroidaceae</taxon>
        <taxon>Bacteroides</taxon>
    </lineage>
</organism>